<dbReference type="InterPro" id="IPR036397">
    <property type="entry name" value="RNaseH_sf"/>
</dbReference>
<dbReference type="EMBL" id="AGCT01032927">
    <property type="protein sequence ID" value="KYP77769.1"/>
    <property type="molecule type" value="Genomic_DNA"/>
</dbReference>
<dbReference type="PANTHER" id="PTHR35046">
    <property type="entry name" value="ZINC KNUCKLE (CCHC-TYPE) FAMILY PROTEIN"/>
    <property type="match status" value="1"/>
</dbReference>
<evidence type="ECO:0000313" key="2">
    <source>
        <dbReference type="EMBL" id="KYP77769.1"/>
    </source>
</evidence>
<sequence length="396" mass="46119">MPRKFHTKCKVLENTCSLIVDSGSSCNCCSTRLVDKLALTIIHHPKPYKLQWINEEGDIVVNQQVNIPISIRKYQDEVLCDIVPLDAKCTMYQDIKKNFWWPGMKKEITEFVAACLTCQKAKIEHQRPGGVLQLMEIPEWKWDSVTMDFVVGFPRTARNSDSIWVIVDRLTKCAHFLPVNKRWSLERLAQLYIREIVRMHGVPSSIISDRDPRFTLRFWQTLHQALGTRLRLSFAYHPQTNGQSKRTIQSLEDLLRACVLDHLGSWEEVLPLVEFTYNNSYHASIGMEPFEALYGKRCRTPLCWYQEGESVLVGLELVLQTTEMVRQIQERLRATQSRQKSYADRRRRPLEFEEKEHVFLRVTPTTGVGRVVRAKKLTPRFIGPYQILRRVGPVAY</sequence>
<proteinExistence type="predicted"/>
<comment type="caution">
    <text evidence="2">The sequence shown here is derived from an EMBL/GenBank/DDBJ whole genome shotgun (WGS) entry which is preliminary data.</text>
</comment>
<name>A0A151UES3_CAJCA</name>
<dbReference type="CDD" id="cd00303">
    <property type="entry name" value="retropepsin_like"/>
    <property type="match status" value="1"/>
</dbReference>
<protein>
    <submittedName>
        <fullName evidence="2">Transposon Ty3-I Gag-Pol polyprotein</fullName>
    </submittedName>
</protein>
<dbReference type="InterPro" id="IPR012337">
    <property type="entry name" value="RNaseH-like_sf"/>
</dbReference>
<dbReference type="Pfam" id="PF24626">
    <property type="entry name" value="SH3_Tf2-1"/>
    <property type="match status" value="1"/>
</dbReference>
<dbReference type="InterPro" id="IPR001584">
    <property type="entry name" value="Integrase_cat-core"/>
</dbReference>
<reference evidence="2" key="1">
    <citation type="journal article" date="2012" name="Nat. Biotechnol.">
        <title>Draft genome sequence of pigeonpea (Cajanus cajan), an orphan legume crop of resource-poor farmers.</title>
        <authorList>
            <person name="Varshney R.K."/>
            <person name="Chen W."/>
            <person name="Li Y."/>
            <person name="Bharti A.K."/>
            <person name="Saxena R.K."/>
            <person name="Schlueter J.A."/>
            <person name="Donoghue M.T."/>
            <person name="Azam S."/>
            <person name="Fan G."/>
            <person name="Whaley A.M."/>
            <person name="Farmer A.D."/>
            <person name="Sheridan J."/>
            <person name="Iwata A."/>
            <person name="Tuteja R."/>
            <person name="Penmetsa R.V."/>
            <person name="Wu W."/>
            <person name="Upadhyaya H.D."/>
            <person name="Yang S.P."/>
            <person name="Shah T."/>
            <person name="Saxena K.B."/>
            <person name="Michael T."/>
            <person name="McCombie W.R."/>
            <person name="Yang B."/>
            <person name="Zhang G."/>
            <person name="Yang H."/>
            <person name="Wang J."/>
            <person name="Spillane C."/>
            <person name="Cook D.R."/>
            <person name="May G.D."/>
            <person name="Xu X."/>
            <person name="Jackson S.A."/>
        </authorList>
    </citation>
    <scope>NUCLEOTIDE SEQUENCE [LARGE SCALE GENOMIC DNA]</scope>
</reference>
<dbReference type="Gene3D" id="1.10.340.70">
    <property type="match status" value="1"/>
</dbReference>
<dbReference type="GO" id="GO:0015074">
    <property type="term" value="P:DNA integration"/>
    <property type="evidence" value="ECO:0007669"/>
    <property type="project" value="InterPro"/>
</dbReference>
<feature type="domain" description="Integrase catalytic" evidence="1">
    <location>
        <begin position="124"/>
        <end position="297"/>
    </location>
</feature>
<accession>A0A151UES3</accession>
<evidence type="ECO:0000259" key="1">
    <source>
        <dbReference type="PROSITE" id="PS50994"/>
    </source>
</evidence>
<dbReference type="InterPro" id="IPR056924">
    <property type="entry name" value="SH3_Tf2-1"/>
</dbReference>
<dbReference type="AlphaFoldDB" id="A0A151UES3"/>
<dbReference type="SUPFAM" id="SSF53098">
    <property type="entry name" value="Ribonuclease H-like"/>
    <property type="match status" value="1"/>
</dbReference>
<keyword evidence="3" id="KW-1185">Reference proteome</keyword>
<dbReference type="Pfam" id="PF17921">
    <property type="entry name" value="Integrase_H2C2"/>
    <property type="match status" value="1"/>
</dbReference>
<dbReference type="PROSITE" id="PS50994">
    <property type="entry name" value="INTEGRASE"/>
    <property type="match status" value="1"/>
</dbReference>
<evidence type="ECO:0000313" key="3">
    <source>
        <dbReference type="Proteomes" id="UP000075243"/>
    </source>
</evidence>
<dbReference type="Gramene" id="C.cajan_47552.t">
    <property type="protein sequence ID" value="C.cajan_47552.t"/>
    <property type="gene ID" value="C.cajan_47552"/>
</dbReference>
<dbReference type="GO" id="GO:0003676">
    <property type="term" value="F:nucleic acid binding"/>
    <property type="evidence" value="ECO:0007669"/>
    <property type="project" value="InterPro"/>
</dbReference>
<dbReference type="PANTHER" id="PTHR35046:SF26">
    <property type="entry name" value="RNA-DIRECTED DNA POLYMERASE"/>
    <property type="match status" value="1"/>
</dbReference>
<dbReference type="Proteomes" id="UP000075243">
    <property type="component" value="Unassembled WGS sequence"/>
</dbReference>
<dbReference type="InterPro" id="IPR041588">
    <property type="entry name" value="Integrase_H2C2"/>
</dbReference>
<gene>
    <name evidence="2" type="ORF">KK1_047925</name>
</gene>
<organism evidence="2 3">
    <name type="scientific">Cajanus cajan</name>
    <name type="common">Pigeon pea</name>
    <name type="synonym">Cajanus indicus</name>
    <dbReference type="NCBI Taxonomy" id="3821"/>
    <lineage>
        <taxon>Eukaryota</taxon>
        <taxon>Viridiplantae</taxon>
        <taxon>Streptophyta</taxon>
        <taxon>Embryophyta</taxon>
        <taxon>Tracheophyta</taxon>
        <taxon>Spermatophyta</taxon>
        <taxon>Magnoliopsida</taxon>
        <taxon>eudicotyledons</taxon>
        <taxon>Gunneridae</taxon>
        <taxon>Pentapetalae</taxon>
        <taxon>rosids</taxon>
        <taxon>fabids</taxon>
        <taxon>Fabales</taxon>
        <taxon>Fabaceae</taxon>
        <taxon>Papilionoideae</taxon>
        <taxon>50 kb inversion clade</taxon>
        <taxon>NPAAA clade</taxon>
        <taxon>indigoferoid/millettioid clade</taxon>
        <taxon>Phaseoleae</taxon>
        <taxon>Cajanus</taxon>
    </lineage>
</organism>
<dbReference type="Gene3D" id="3.30.420.10">
    <property type="entry name" value="Ribonuclease H-like superfamily/Ribonuclease H"/>
    <property type="match status" value="1"/>
</dbReference>